<organism evidence="1 2">
    <name type="scientific">Caenorhabditis tropicalis</name>
    <dbReference type="NCBI Taxonomy" id="1561998"/>
    <lineage>
        <taxon>Eukaryota</taxon>
        <taxon>Metazoa</taxon>
        <taxon>Ecdysozoa</taxon>
        <taxon>Nematoda</taxon>
        <taxon>Chromadorea</taxon>
        <taxon>Rhabditida</taxon>
        <taxon>Rhabditina</taxon>
        <taxon>Rhabditomorpha</taxon>
        <taxon>Rhabditoidea</taxon>
        <taxon>Rhabditidae</taxon>
        <taxon>Peloderinae</taxon>
        <taxon>Caenorhabditis</taxon>
    </lineage>
</organism>
<evidence type="ECO:0000313" key="1">
    <source>
        <dbReference type="Proteomes" id="UP000095282"/>
    </source>
</evidence>
<keyword evidence="1" id="KW-1185">Reference proteome</keyword>
<evidence type="ECO:0000313" key="2">
    <source>
        <dbReference type="WBParaSite" id="Csp11.Scaffold629.g13150.t1"/>
    </source>
</evidence>
<dbReference type="Proteomes" id="UP000095282">
    <property type="component" value="Unplaced"/>
</dbReference>
<accession>A0A1I7TYT5</accession>
<name>A0A1I7TYT5_9PELO</name>
<protein>
    <submittedName>
        <fullName evidence="2">NR LBD domain-containing protein</fullName>
    </submittedName>
</protein>
<sequence length="77" mass="9358">MQEASISNEEFWMLQMIQNVQKSEDLKYLNNRLSKTLFLSQMLSKTKKAVFIMCGEEEEYRMIHFRRPEYTHPVMLH</sequence>
<dbReference type="WBParaSite" id="Csp11.Scaffold629.g13150.t1">
    <property type="protein sequence ID" value="Csp11.Scaffold629.g13150.t1"/>
    <property type="gene ID" value="Csp11.Scaffold629.g13150"/>
</dbReference>
<proteinExistence type="predicted"/>
<dbReference type="AlphaFoldDB" id="A0A1I7TYT5"/>
<reference evidence="2" key="1">
    <citation type="submission" date="2016-11" db="UniProtKB">
        <authorList>
            <consortium name="WormBaseParasite"/>
        </authorList>
    </citation>
    <scope>IDENTIFICATION</scope>
</reference>